<feature type="transmembrane region" description="Helical" evidence="14">
    <location>
        <begin position="408"/>
        <end position="429"/>
    </location>
</feature>
<dbReference type="EMBL" id="CM003379">
    <property type="protein sequence ID" value="KOM52916.1"/>
    <property type="molecule type" value="Genomic_DNA"/>
</dbReference>
<feature type="transmembrane region" description="Helical" evidence="14">
    <location>
        <begin position="367"/>
        <end position="387"/>
    </location>
</feature>
<dbReference type="PRINTS" id="PR01084">
    <property type="entry name" value="NAHEXCHNGR"/>
</dbReference>
<evidence type="ECO:0000313" key="16">
    <source>
        <dbReference type="EMBL" id="KOM52916.1"/>
    </source>
</evidence>
<feature type="compositionally biased region" description="Polar residues" evidence="13">
    <location>
        <begin position="481"/>
        <end position="493"/>
    </location>
</feature>
<dbReference type="InterPro" id="IPR004709">
    <property type="entry name" value="NaH_exchanger"/>
</dbReference>
<feature type="transmembrane region" description="Helical" evidence="14">
    <location>
        <begin position="286"/>
        <end position="309"/>
    </location>
</feature>
<dbReference type="Gramene" id="KOM52916">
    <property type="protein sequence ID" value="KOM52916"/>
    <property type="gene ID" value="LR48_Vigan09g157500"/>
</dbReference>
<keyword evidence="3" id="KW-0633">Potassium transport</keyword>
<proteinExistence type="predicted"/>
<keyword evidence="2" id="KW-0813">Transport</keyword>
<evidence type="ECO:0000313" key="17">
    <source>
        <dbReference type="Proteomes" id="UP000053144"/>
    </source>
</evidence>
<evidence type="ECO:0000256" key="11">
    <source>
        <dbReference type="ARBA" id="ARBA00047524"/>
    </source>
</evidence>
<dbReference type="GO" id="GO:0051453">
    <property type="term" value="P:regulation of intracellular pH"/>
    <property type="evidence" value="ECO:0007669"/>
    <property type="project" value="TreeGrafter"/>
</dbReference>
<comment type="catalytic activity">
    <reaction evidence="11">
        <text>Na(+)(in) + H(+)(out) = Na(+)(out) + H(+)(in)</text>
        <dbReference type="Rhea" id="RHEA:29419"/>
        <dbReference type="ChEBI" id="CHEBI:15378"/>
        <dbReference type="ChEBI" id="CHEBI:29101"/>
    </reaction>
</comment>
<evidence type="ECO:0000256" key="12">
    <source>
        <dbReference type="ARBA" id="ARBA00047912"/>
    </source>
</evidence>
<accession>A0A0L9VCX4</accession>
<keyword evidence="8" id="KW-0406">Ion transport</keyword>
<evidence type="ECO:0000259" key="15">
    <source>
        <dbReference type="Pfam" id="PF00999"/>
    </source>
</evidence>
<dbReference type="Proteomes" id="UP000053144">
    <property type="component" value="Chromosome 9"/>
</dbReference>
<dbReference type="PANTHER" id="PTHR10110:SF117">
    <property type="entry name" value="SODIUM_HYDROGEN EXCHANGER 2"/>
    <property type="match status" value="1"/>
</dbReference>
<dbReference type="GO" id="GO:0090333">
    <property type="term" value="P:regulation of stomatal closure"/>
    <property type="evidence" value="ECO:0007669"/>
    <property type="project" value="TreeGrafter"/>
</dbReference>
<evidence type="ECO:0000256" key="8">
    <source>
        <dbReference type="ARBA" id="ARBA00023065"/>
    </source>
</evidence>
<evidence type="ECO:0000256" key="7">
    <source>
        <dbReference type="ARBA" id="ARBA00023053"/>
    </source>
</evidence>
<organism evidence="16 17">
    <name type="scientific">Phaseolus angularis</name>
    <name type="common">Azuki bean</name>
    <name type="synonym">Vigna angularis</name>
    <dbReference type="NCBI Taxonomy" id="3914"/>
    <lineage>
        <taxon>Eukaryota</taxon>
        <taxon>Viridiplantae</taxon>
        <taxon>Streptophyta</taxon>
        <taxon>Embryophyta</taxon>
        <taxon>Tracheophyta</taxon>
        <taxon>Spermatophyta</taxon>
        <taxon>Magnoliopsida</taxon>
        <taxon>eudicotyledons</taxon>
        <taxon>Gunneridae</taxon>
        <taxon>Pentapetalae</taxon>
        <taxon>rosids</taxon>
        <taxon>fabids</taxon>
        <taxon>Fabales</taxon>
        <taxon>Fabaceae</taxon>
        <taxon>Papilionoideae</taxon>
        <taxon>50 kb inversion clade</taxon>
        <taxon>NPAAA clade</taxon>
        <taxon>indigoferoid/millettioid clade</taxon>
        <taxon>Phaseoleae</taxon>
        <taxon>Vigna</taxon>
    </lineage>
</organism>
<feature type="transmembrane region" description="Helical" evidence="14">
    <location>
        <begin position="208"/>
        <end position="230"/>
    </location>
</feature>
<dbReference type="InterPro" id="IPR006153">
    <property type="entry name" value="Cation/H_exchanger_TM"/>
</dbReference>
<keyword evidence="5" id="KW-0630">Potassium</keyword>
<evidence type="ECO:0000256" key="2">
    <source>
        <dbReference type="ARBA" id="ARBA00022448"/>
    </source>
</evidence>
<feature type="transmembrane region" description="Helical" evidence="14">
    <location>
        <begin position="20"/>
        <end position="43"/>
    </location>
</feature>
<evidence type="ECO:0000256" key="10">
    <source>
        <dbReference type="ARBA" id="ARBA00023201"/>
    </source>
</evidence>
<evidence type="ECO:0000256" key="5">
    <source>
        <dbReference type="ARBA" id="ARBA00022958"/>
    </source>
</evidence>
<keyword evidence="6 14" id="KW-1133">Transmembrane helix</keyword>
<evidence type="ECO:0000256" key="3">
    <source>
        <dbReference type="ARBA" id="ARBA00022538"/>
    </source>
</evidence>
<evidence type="ECO:0000256" key="9">
    <source>
        <dbReference type="ARBA" id="ARBA00023136"/>
    </source>
</evidence>
<dbReference type="InterPro" id="IPR018422">
    <property type="entry name" value="Cation/H_exchanger_CPA1"/>
</dbReference>
<dbReference type="STRING" id="3914.A0A0L9VCX4"/>
<dbReference type="Gene3D" id="6.10.140.1330">
    <property type="match status" value="1"/>
</dbReference>
<evidence type="ECO:0000256" key="14">
    <source>
        <dbReference type="SAM" id="Phobius"/>
    </source>
</evidence>
<name>A0A0L9VCX4_PHAAN</name>
<keyword evidence="10" id="KW-0739">Sodium transport</keyword>
<reference evidence="17" key="1">
    <citation type="journal article" date="2015" name="Proc. Natl. Acad. Sci. U.S.A.">
        <title>Genome sequencing of adzuki bean (Vigna angularis) provides insight into high starch and low fat accumulation and domestication.</title>
        <authorList>
            <person name="Yang K."/>
            <person name="Tian Z."/>
            <person name="Chen C."/>
            <person name="Luo L."/>
            <person name="Zhao B."/>
            <person name="Wang Z."/>
            <person name="Yu L."/>
            <person name="Li Y."/>
            <person name="Sun Y."/>
            <person name="Li W."/>
            <person name="Chen Y."/>
            <person name="Li Y."/>
            <person name="Zhang Y."/>
            <person name="Ai D."/>
            <person name="Zhao J."/>
            <person name="Shang C."/>
            <person name="Ma Y."/>
            <person name="Wu B."/>
            <person name="Wang M."/>
            <person name="Gao L."/>
            <person name="Sun D."/>
            <person name="Zhang P."/>
            <person name="Guo F."/>
            <person name="Wang W."/>
            <person name="Li Y."/>
            <person name="Wang J."/>
            <person name="Varshney R.K."/>
            <person name="Wang J."/>
            <person name="Ling H.Q."/>
            <person name="Wan P."/>
        </authorList>
    </citation>
    <scope>NUCLEOTIDE SEQUENCE</scope>
    <source>
        <strain evidence="17">cv. Jingnong 6</strain>
    </source>
</reference>
<dbReference type="GO" id="GO:0015385">
    <property type="term" value="F:sodium:proton antiporter activity"/>
    <property type="evidence" value="ECO:0007669"/>
    <property type="project" value="InterPro"/>
</dbReference>
<keyword evidence="9 14" id="KW-0472">Membrane</keyword>
<feature type="transmembrane region" description="Helical" evidence="14">
    <location>
        <begin position="78"/>
        <end position="99"/>
    </location>
</feature>
<comment type="catalytic activity">
    <reaction evidence="12">
        <text>K(+)(in) + H(+)(out) = K(+)(out) + H(+)(in)</text>
        <dbReference type="Rhea" id="RHEA:29467"/>
        <dbReference type="ChEBI" id="CHEBI:15378"/>
        <dbReference type="ChEBI" id="CHEBI:29103"/>
    </reaction>
</comment>
<keyword evidence="4 14" id="KW-0812">Transmembrane</keyword>
<dbReference type="AlphaFoldDB" id="A0A0L9VCX4"/>
<feature type="transmembrane region" description="Helical" evidence="14">
    <location>
        <begin position="329"/>
        <end position="347"/>
    </location>
</feature>
<dbReference type="GO" id="GO:0098719">
    <property type="term" value="P:sodium ion import across plasma membrane"/>
    <property type="evidence" value="ECO:0007669"/>
    <property type="project" value="TreeGrafter"/>
</dbReference>
<feature type="region of interest" description="Disordered" evidence="13">
    <location>
        <begin position="478"/>
        <end position="517"/>
    </location>
</feature>
<gene>
    <name evidence="16" type="ORF">LR48_Vigan09g157500</name>
</gene>
<dbReference type="PANTHER" id="PTHR10110">
    <property type="entry name" value="SODIUM/HYDROGEN EXCHANGER"/>
    <property type="match status" value="1"/>
</dbReference>
<evidence type="ECO:0000256" key="6">
    <source>
        <dbReference type="ARBA" id="ARBA00022989"/>
    </source>
</evidence>
<feature type="transmembrane region" description="Helical" evidence="14">
    <location>
        <begin position="55"/>
        <end position="72"/>
    </location>
</feature>
<dbReference type="OMA" id="WRTFDNS"/>
<feature type="transmembrane region" description="Helical" evidence="14">
    <location>
        <begin position="106"/>
        <end position="125"/>
    </location>
</feature>
<feature type="transmembrane region" description="Helical" evidence="14">
    <location>
        <begin position="239"/>
        <end position="257"/>
    </location>
</feature>
<keyword evidence="7" id="KW-0915">Sodium</keyword>
<dbReference type="GO" id="GO:0015386">
    <property type="term" value="F:potassium:proton antiporter activity"/>
    <property type="evidence" value="ECO:0007669"/>
    <property type="project" value="TreeGrafter"/>
</dbReference>
<evidence type="ECO:0000256" key="13">
    <source>
        <dbReference type="SAM" id="MobiDB-lite"/>
    </source>
</evidence>
<feature type="transmembrane region" description="Helical" evidence="14">
    <location>
        <begin position="137"/>
        <end position="158"/>
    </location>
</feature>
<feature type="domain" description="Cation/H+ exchanger transmembrane" evidence="15">
    <location>
        <begin position="243"/>
        <end position="466"/>
    </location>
</feature>
<comment type="subcellular location">
    <subcellularLocation>
        <location evidence="1">Membrane</location>
        <topology evidence="1">Multi-pass membrane protein</topology>
    </subcellularLocation>
</comment>
<protein>
    <recommendedName>
        <fullName evidence="15">Cation/H+ exchanger transmembrane domain-containing protein</fullName>
    </recommendedName>
</protein>
<evidence type="ECO:0000256" key="4">
    <source>
        <dbReference type="ARBA" id="ARBA00022692"/>
    </source>
</evidence>
<feature type="transmembrane region" description="Helical" evidence="14">
    <location>
        <begin position="441"/>
        <end position="461"/>
    </location>
</feature>
<dbReference type="GO" id="GO:0005886">
    <property type="term" value="C:plasma membrane"/>
    <property type="evidence" value="ECO:0007669"/>
    <property type="project" value="TreeGrafter"/>
</dbReference>
<feature type="transmembrane region" description="Helical" evidence="14">
    <location>
        <begin position="165"/>
        <end position="188"/>
    </location>
</feature>
<dbReference type="Pfam" id="PF00999">
    <property type="entry name" value="Na_H_Exchanger"/>
    <property type="match status" value="1"/>
</dbReference>
<sequence>MGTEISYALSKLHMLSTSDYASVVSMNIFVALLCTCIVIGHLLEENRWVNESITALFIGVCTGVVILLQSRGKSSHLLVFSEDLFFIYLLPPIIFNAGFQVKKKRFFVNFMTIMLFGAVGVIQIFKRMGVGKSLEIGDYLAIGAIFAATDSVCTLQVLNQDETPLLYSLVFGEGVVNDATSVVLFNAIKSFDLDIIDHRIGLHFFGNFFYLFIASTMLGVLAGLLSAYIIKTLYIGRHAFATLSFVLETFIFLYVGMDALDIEKWRFVSDRHSTDREVALMMLMAYLSYILAELWYLSGILTVFFCGIVMSHYTWHNVTESSRITTKHAFATLSFVLETFIFLYVGMDALDIEKWRFVSDRPKTSVAVSSVLLGLVLAGRAAFVFPLSFLSNLTKKSQSEKISFREQVIIWWAGLMRGAVSMALAYNQFTLSGHTELRTNAIMITSTITVVLVSTVVFGLMTKPLIRFLLPVSPPPKRKNSLGNMESSNNPPKSITVPFLGGSQDSENELDGNEDHRPNTIRALLSTSTHNVHHLWRTFDNSVMRPVFGGRGFVPVATASPTGRSNSQQWH</sequence>
<evidence type="ECO:0000256" key="1">
    <source>
        <dbReference type="ARBA" id="ARBA00004141"/>
    </source>
</evidence>